<sequence length="73" mass="7967">MQECVNNEVVKGKNIQLTSTVRLKKSGLIRHTNSSLSCPPLVDVSNESRKDDVVGVQEGSHRGISIIEGKHGR</sequence>
<gene>
    <name evidence="1" type="ORF">V6N11_051216</name>
</gene>
<protein>
    <submittedName>
        <fullName evidence="1">Uncharacterized protein</fullName>
    </submittedName>
</protein>
<accession>A0ABR2N8Q8</accession>
<reference evidence="1 2" key="1">
    <citation type="journal article" date="2024" name="G3 (Bethesda)">
        <title>Genome assembly of Hibiscus sabdariffa L. provides insights into metabolisms of medicinal natural products.</title>
        <authorList>
            <person name="Kim T."/>
        </authorList>
    </citation>
    <scope>NUCLEOTIDE SEQUENCE [LARGE SCALE GENOMIC DNA]</scope>
    <source>
        <strain evidence="1">TK-2024</strain>
        <tissue evidence="1">Old leaves</tissue>
    </source>
</reference>
<dbReference type="EMBL" id="JBBPBN010000209">
    <property type="protein sequence ID" value="KAK8972552.1"/>
    <property type="molecule type" value="Genomic_DNA"/>
</dbReference>
<organism evidence="1 2">
    <name type="scientific">Hibiscus sabdariffa</name>
    <name type="common">roselle</name>
    <dbReference type="NCBI Taxonomy" id="183260"/>
    <lineage>
        <taxon>Eukaryota</taxon>
        <taxon>Viridiplantae</taxon>
        <taxon>Streptophyta</taxon>
        <taxon>Embryophyta</taxon>
        <taxon>Tracheophyta</taxon>
        <taxon>Spermatophyta</taxon>
        <taxon>Magnoliopsida</taxon>
        <taxon>eudicotyledons</taxon>
        <taxon>Gunneridae</taxon>
        <taxon>Pentapetalae</taxon>
        <taxon>rosids</taxon>
        <taxon>malvids</taxon>
        <taxon>Malvales</taxon>
        <taxon>Malvaceae</taxon>
        <taxon>Malvoideae</taxon>
        <taxon>Hibiscus</taxon>
    </lineage>
</organism>
<keyword evidence="2" id="KW-1185">Reference proteome</keyword>
<evidence type="ECO:0000313" key="1">
    <source>
        <dbReference type="EMBL" id="KAK8972552.1"/>
    </source>
</evidence>
<proteinExistence type="predicted"/>
<dbReference type="Proteomes" id="UP001396334">
    <property type="component" value="Unassembled WGS sequence"/>
</dbReference>
<comment type="caution">
    <text evidence="1">The sequence shown here is derived from an EMBL/GenBank/DDBJ whole genome shotgun (WGS) entry which is preliminary data.</text>
</comment>
<name>A0ABR2N8Q8_9ROSI</name>
<evidence type="ECO:0000313" key="2">
    <source>
        <dbReference type="Proteomes" id="UP001396334"/>
    </source>
</evidence>